<dbReference type="Gene3D" id="2.60.40.1180">
    <property type="entry name" value="Golgi alpha-mannosidase II"/>
    <property type="match status" value="1"/>
</dbReference>
<dbReference type="Proteomes" id="UP000627292">
    <property type="component" value="Unassembled WGS sequence"/>
</dbReference>
<dbReference type="PANTHER" id="PTHR11069">
    <property type="entry name" value="GLUCOSYLCERAMIDASE"/>
    <property type="match status" value="1"/>
</dbReference>
<keyword evidence="2" id="KW-0732">Signal</keyword>
<dbReference type="GO" id="GO:0006680">
    <property type="term" value="P:glucosylceramide catabolic process"/>
    <property type="evidence" value="ECO:0007669"/>
    <property type="project" value="TreeGrafter"/>
</dbReference>
<evidence type="ECO:0000313" key="7">
    <source>
        <dbReference type="EMBL" id="GGH68294.1"/>
    </source>
</evidence>
<reference evidence="7" key="1">
    <citation type="journal article" date="2014" name="Int. J. Syst. Evol. Microbiol.">
        <title>Complete genome sequence of Corynebacterium casei LMG S-19264T (=DSM 44701T), isolated from a smear-ripened cheese.</title>
        <authorList>
            <consortium name="US DOE Joint Genome Institute (JGI-PGF)"/>
            <person name="Walter F."/>
            <person name="Albersmeier A."/>
            <person name="Kalinowski J."/>
            <person name="Ruckert C."/>
        </authorList>
    </citation>
    <scope>NUCLEOTIDE SEQUENCE</scope>
    <source>
        <strain evidence="7">CGMCC 1.15290</strain>
    </source>
</reference>
<accession>A0A917J150</accession>
<dbReference type="PANTHER" id="PTHR11069:SF23">
    <property type="entry name" value="LYSOSOMAL ACID GLUCOSYLCERAMIDASE"/>
    <property type="match status" value="1"/>
</dbReference>
<dbReference type="Pfam" id="PF02055">
    <property type="entry name" value="Glyco_hydro_30"/>
    <property type="match status" value="1"/>
</dbReference>
<reference evidence="7" key="2">
    <citation type="submission" date="2020-09" db="EMBL/GenBank/DDBJ databases">
        <authorList>
            <person name="Sun Q."/>
            <person name="Zhou Y."/>
        </authorList>
    </citation>
    <scope>NUCLEOTIDE SEQUENCE</scope>
    <source>
        <strain evidence="7">CGMCC 1.15290</strain>
    </source>
</reference>
<evidence type="ECO:0000313" key="8">
    <source>
        <dbReference type="Proteomes" id="UP000627292"/>
    </source>
</evidence>
<evidence type="ECO:0000256" key="2">
    <source>
        <dbReference type="ARBA" id="ARBA00022729"/>
    </source>
</evidence>
<dbReference type="PRINTS" id="PR00843">
    <property type="entry name" value="GLHYDRLASE30"/>
</dbReference>
<comment type="similarity">
    <text evidence="1 4">Belongs to the glycosyl hydrolase 30 family.</text>
</comment>
<evidence type="ECO:0000259" key="5">
    <source>
        <dbReference type="Pfam" id="PF02055"/>
    </source>
</evidence>
<evidence type="ECO:0000256" key="1">
    <source>
        <dbReference type="ARBA" id="ARBA00005382"/>
    </source>
</evidence>
<dbReference type="InterPro" id="IPR017853">
    <property type="entry name" value="GH"/>
</dbReference>
<dbReference type="Gene3D" id="3.20.20.80">
    <property type="entry name" value="Glycosidases"/>
    <property type="match status" value="1"/>
</dbReference>
<keyword evidence="8" id="KW-1185">Reference proteome</keyword>
<evidence type="ECO:0000259" key="6">
    <source>
        <dbReference type="Pfam" id="PF17189"/>
    </source>
</evidence>
<proteinExistence type="inferred from homology"/>
<dbReference type="RefSeq" id="WP_229687840.1">
    <property type="nucleotide sequence ID" value="NZ_BMIB01000002.1"/>
</dbReference>
<dbReference type="InterPro" id="IPR033452">
    <property type="entry name" value="GH30_C"/>
</dbReference>
<sequence>MKKTLLALGAMVYLLACKEQEGSKTATANGAANYNAAGKQVLVYTTADSTSYRLTLTDTLQFTDMGQPLETQPCIFVDPSHSFQTMLGIGGALTDASAETFARLPKDKQTEFLQAYYNTEKGIGYSMARTNIASCDFSSGSYGYIKEGDTALASFSVAHDEQYRIPFIQRAIAAAGGKLTMFASPWSPPAFMKDNNSLLQGGKLQPQYYNAWAHHYVKFIQAYEKAGIPIWGVSVQNEPMAKQKWESCLFTAEDELNFVKNHLGPVLEKEGMKDKKIVIWDHNRDLMYQRAAAAYADPEAAKYIWGLGYHWYESWTGGGKIYDNVKRVSETFPDKHLMFTEGCFENFDLKKINDWHYGETYGRNMLTDFNNGTDGWTDWNILLDEKGGPNHVGNFCFAPVHADSATGKLMYMSSYYYIGHFSKFIRPGAKRIVAAASRGQLITTAFINEDGKIAVVVMNDTNTRVPYSLWIKGKAAQTESLPHSIMTLVL</sequence>
<dbReference type="EMBL" id="BMIB01000002">
    <property type="protein sequence ID" value="GGH68294.1"/>
    <property type="molecule type" value="Genomic_DNA"/>
</dbReference>
<dbReference type="InterPro" id="IPR001139">
    <property type="entry name" value="Glyco_hydro_30"/>
</dbReference>
<dbReference type="SUPFAM" id="SSF51445">
    <property type="entry name" value="(Trans)glycosidases"/>
    <property type="match status" value="1"/>
</dbReference>
<evidence type="ECO:0000256" key="3">
    <source>
        <dbReference type="ARBA" id="ARBA00022801"/>
    </source>
</evidence>
<organism evidence="7 8">
    <name type="scientific">Filimonas zeae</name>
    <dbReference type="NCBI Taxonomy" id="1737353"/>
    <lineage>
        <taxon>Bacteria</taxon>
        <taxon>Pseudomonadati</taxon>
        <taxon>Bacteroidota</taxon>
        <taxon>Chitinophagia</taxon>
        <taxon>Chitinophagales</taxon>
        <taxon>Chitinophagaceae</taxon>
        <taxon>Filimonas</taxon>
    </lineage>
</organism>
<dbReference type="InterPro" id="IPR033453">
    <property type="entry name" value="Glyco_hydro_30_TIM-barrel"/>
</dbReference>
<dbReference type="GO" id="GO:0004348">
    <property type="term" value="F:glucosylceramidase activity"/>
    <property type="evidence" value="ECO:0007669"/>
    <property type="project" value="InterPro"/>
</dbReference>
<dbReference type="GO" id="GO:0016020">
    <property type="term" value="C:membrane"/>
    <property type="evidence" value="ECO:0007669"/>
    <property type="project" value="GOC"/>
</dbReference>
<feature type="domain" description="Glycosyl hydrolase family 30 TIM-barrel" evidence="5">
    <location>
        <begin position="88"/>
        <end position="425"/>
    </location>
</feature>
<evidence type="ECO:0000256" key="4">
    <source>
        <dbReference type="RuleBase" id="RU361188"/>
    </source>
</evidence>
<dbReference type="InterPro" id="IPR013780">
    <property type="entry name" value="Glyco_hydro_b"/>
</dbReference>
<comment type="caution">
    <text evidence="7">The sequence shown here is derived from an EMBL/GenBank/DDBJ whole genome shotgun (WGS) entry which is preliminary data.</text>
</comment>
<feature type="domain" description="Glycosyl hydrolase family 30 beta sandwich" evidence="6">
    <location>
        <begin position="428"/>
        <end position="488"/>
    </location>
</feature>
<gene>
    <name evidence="7" type="primary">srfJ</name>
    <name evidence="7" type="ORF">GCM10011379_24450</name>
</gene>
<name>A0A917J150_9BACT</name>
<protein>
    <submittedName>
        <fullName evidence="7">Glycosyl hydrolase</fullName>
    </submittedName>
</protein>
<dbReference type="Pfam" id="PF17189">
    <property type="entry name" value="Glyco_hydro_30C"/>
    <property type="match status" value="1"/>
</dbReference>
<keyword evidence="3 4" id="KW-0378">Hydrolase</keyword>
<keyword evidence="4" id="KW-0326">Glycosidase</keyword>
<dbReference type="AlphaFoldDB" id="A0A917J150"/>